<comment type="caution">
    <text evidence="1">The sequence shown here is derived from an EMBL/GenBank/DDBJ whole genome shotgun (WGS) entry which is preliminary data.</text>
</comment>
<evidence type="ECO:0000313" key="2">
    <source>
        <dbReference type="Proteomes" id="UP001055879"/>
    </source>
</evidence>
<organism evidence="1 2">
    <name type="scientific">Arctium lappa</name>
    <name type="common">Greater burdock</name>
    <name type="synonym">Lappa major</name>
    <dbReference type="NCBI Taxonomy" id="4217"/>
    <lineage>
        <taxon>Eukaryota</taxon>
        <taxon>Viridiplantae</taxon>
        <taxon>Streptophyta</taxon>
        <taxon>Embryophyta</taxon>
        <taxon>Tracheophyta</taxon>
        <taxon>Spermatophyta</taxon>
        <taxon>Magnoliopsida</taxon>
        <taxon>eudicotyledons</taxon>
        <taxon>Gunneridae</taxon>
        <taxon>Pentapetalae</taxon>
        <taxon>asterids</taxon>
        <taxon>campanulids</taxon>
        <taxon>Asterales</taxon>
        <taxon>Asteraceae</taxon>
        <taxon>Carduoideae</taxon>
        <taxon>Cardueae</taxon>
        <taxon>Arctiinae</taxon>
        <taxon>Arctium</taxon>
    </lineage>
</organism>
<sequence length="724" mass="81465">MVRGPVTDATPSAKLVGSQSPYPIQFYLFLTVAYSLKMEMTPTENNMLVNMEMQLEPVYLSMQTDNVETPPSKRRKKKSMVWEHFTIETVGVGCRRACCKQCKQSFAYSTGSKVAGTSHLKRHIAKGSCPVVLRNQQQQDLLSPFSAPSKVGGDSAAPTTDTPKRRYRTASVPYVAFDSDRCRQEIAQMIILHDYPLHIVQHPGFMAFIRNLQPRFEMVNFSTVQGDCVATYLREKQSVQNLIEGMPGRICLTLDLWNSCQTTGYVFVTGQFVDSEWKIHRKLLNVVMEPYPESDSAFSHAVSACLSDWNMEGRLFSLTINQPLSEVGIDSLRNLLSEKNPNILGGQLLLDHCLARSLSGIAKEALTAGQEMVKKVRDCVKYVKTSELLEEKFLELKQQLQVPSMKTLALDDQTRWNTTYEMLLAASELKEVFSCLDTSDPDYSKGPSAEEWKQVENMCMYLKLLFDTANLLTSSTVPTTNNFFHEAWKIQLELARAATSEDAAIATIAKPMQVSFDKYWKSCCLMLAIAVVMDPRFKMKLVEFSFTKIYGDEAATYINLVDEGIHQLFLEYVALPLPPNGGGFEGNMKQEDDEGLGLTDFDMYIMETTSQQSKSELDQYLEESLLPRVHEFDVVGWWKLNKVKYPTLSKMARDILTVPVCSVAPESVFETGRKEMDRYRCSLRAETVEAIVCAKDWLGGGGKGRGGGDSGEMMKALVKMEFPI</sequence>
<dbReference type="Proteomes" id="UP001055879">
    <property type="component" value="Linkage Group LG01"/>
</dbReference>
<proteinExistence type="predicted"/>
<evidence type="ECO:0000313" key="1">
    <source>
        <dbReference type="EMBL" id="KAI3771715.1"/>
    </source>
</evidence>
<accession>A0ACB9FLP1</accession>
<name>A0ACB9FLP1_ARCLA</name>
<protein>
    <submittedName>
        <fullName evidence="1">Uncharacterized protein</fullName>
    </submittedName>
</protein>
<reference evidence="1 2" key="2">
    <citation type="journal article" date="2022" name="Mol. Ecol. Resour.">
        <title>The genomes of chicory, endive, great burdock and yacon provide insights into Asteraceae paleo-polyploidization history and plant inulin production.</title>
        <authorList>
            <person name="Fan W."/>
            <person name="Wang S."/>
            <person name="Wang H."/>
            <person name="Wang A."/>
            <person name="Jiang F."/>
            <person name="Liu H."/>
            <person name="Zhao H."/>
            <person name="Xu D."/>
            <person name="Zhang Y."/>
        </authorList>
    </citation>
    <scope>NUCLEOTIDE SEQUENCE [LARGE SCALE GENOMIC DNA]</scope>
    <source>
        <strain evidence="2">cv. Niubang</strain>
    </source>
</reference>
<keyword evidence="2" id="KW-1185">Reference proteome</keyword>
<dbReference type="EMBL" id="CM042047">
    <property type="protein sequence ID" value="KAI3771715.1"/>
    <property type="molecule type" value="Genomic_DNA"/>
</dbReference>
<reference evidence="2" key="1">
    <citation type="journal article" date="2022" name="Mol. Ecol. Resour.">
        <title>The genomes of chicory, endive, great burdock and yacon provide insights into Asteraceae palaeo-polyploidization history and plant inulin production.</title>
        <authorList>
            <person name="Fan W."/>
            <person name="Wang S."/>
            <person name="Wang H."/>
            <person name="Wang A."/>
            <person name="Jiang F."/>
            <person name="Liu H."/>
            <person name="Zhao H."/>
            <person name="Xu D."/>
            <person name="Zhang Y."/>
        </authorList>
    </citation>
    <scope>NUCLEOTIDE SEQUENCE [LARGE SCALE GENOMIC DNA]</scope>
    <source>
        <strain evidence="2">cv. Niubang</strain>
    </source>
</reference>
<gene>
    <name evidence="1" type="ORF">L6452_02882</name>
</gene>